<evidence type="ECO:0000256" key="1">
    <source>
        <dbReference type="SAM" id="SignalP"/>
    </source>
</evidence>
<accession>A0A1C9I4X9</accession>
<feature type="chain" id="PRO_5008894428" description="YHS domain-containing protein" evidence="1">
    <location>
        <begin position="42"/>
        <end position="185"/>
    </location>
</feature>
<reference evidence="2" key="2">
    <citation type="journal article" date="2016" name="Front. Microbiol.">
        <title>The Regulatory Protein RosR Affects Rhizobium leguminosarum bv. trifolii Protein Profiles, Cell Surface Properties, and Symbiosis with Clover.</title>
        <authorList>
            <person name="Rachwal K."/>
            <person name="Boguszewska A."/>
            <person name="Kopcinska J."/>
            <person name="Karas M."/>
            <person name="Tchorzewski M."/>
            <person name="Janczarek M."/>
        </authorList>
    </citation>
    <scope>NUCLEOTIDE SEQUENCE</scope>
    <source>
        <strain evidence="2">Rt24.2</strain>
    </source>
</reference>
<evidence type="ECO:0008006" key="3">
    <source>
        <dbReference type="Google" id="ProtNLM"/>
    </source>
</evidence>
<feature type="signal peptide" evidence="1">
    <location>
        <begin position="1"/>
        <end position="41"/>
    </location>
</feature>
<dbReference type="NCBIfam" id="NF041384">
    <property type="entry name" value="YHS_seleno_dom"/>
    <property type="match status" value="1"/>
</dbReference>
<keyword evidence="1" id="KW-0732">Signal</keyword>
<dbReference type="AlphaFoldDB" id="A0A1C9I4X9"/>
<protein>
    <recommendedName>
        <fullName evidence="3">YHS domain-containing protein</fullName>
    </recommendedName>
</protein>
<evidence type="ECO:0000313" key="2">
    <source>
        <dbReference type="EMBL" id="AOO94039.1"/>
    </source>
</evidence>
<sequence length="185" mass="20629">MSYHVQICGHVQKYGKRMGVAVGAAAMLLSFLQPPFTQVMAAEDLVNTGYFGDVAIKGYDPVAYFTENQAIEGSETYSYHWLGATWYFASARNRDLFKGDPSRYAPQYGGYCADGVSFGTVTTNIDPKAWRIIDGKLYLSYDPGAAEGMEKNPTKVTDSKKHWSEVQQTLISEKMHTVWQQPATK</sequence>
<organism evidence="2">
    <name type="scientific">Rhizobium leguminosarum bv. trifolii</name>
    <dbReference type="NCBI Taxonomy" id="386"/>
    <lineage>
        <taxon>Bacteria</taxon>
        <taxon>Pseudomonadati</taxon>
        <taxon>Pseudomonadota</taxon>
        <taxon>Alphaproteobacteria</taxon>
        <taxon>Hyphomicrobiales</taxon>
        <taxon>Rhizobiaceae</taxon>
        <taxon>Rhizobium/Agrobacterium group</taxon>
        <taxon>Rhizobium</taxon>
    </lineage>
</organism>
<proteinExistence type="predicted"/>
<reference evidence="2" key="1">
    <citation type="journal article" date="2015" name="BMC Genomics">
        <title>Transcriptome profiling of a Rhizobium leguminosarum bv. trifolii rosR mutant reveals the role of the transcriptional regulator RosR in motility, synthesis of cell-surface components, and other cellular processes.</title>
        <authorList>
            <person name="Rachwal K."/>
            <person name="Matczynska E."/>
            <person name="Janczarek M."/>
        </authorList>
    </citation>
    <scope>NUCLEOTIDE SEQUENCE</scope>
    <source>
        <strain evidence="2">Rt24.2</strain>
    </source>
</reference>
<dbReference type="EMBL" id="KX491675">
    <property type="protein sequence ID" value="AOO94039.1"/>
    <property type="molecule type" value="Genomic_DNA"/>
</dbReference>
<name>A0A1C9I4X9_RHILT</name>